<dbReference type="RefSeq" id="WP_047234597.1">
    <property type="nucleotide sequence ID" value="NZ_JNBQ01000051.1"/>
</dbReference>
<sequence length="390" mass="41697">MTDLRILQIAPEIAPGSGVGGVAHHLEEAFGRAGVATSRFTLADARGAWLPEPGPGVRGRLVLLARVVWFSTVGTVLARRRVARERRAGRGSGTALVSICHNDVLAGDVYVNHGILRVAMRARGGYAWRMARNPLHLFTAARDAVRYRGRSHRVVVNLTRSERDALRGTYPHLRARAVVIGNGVDVTRFSPPSPDEHAAARAAAGVPVDAVHVVFVGHEFDRKGLDLVLTAAADLPEVHVSVVGGTPDMLDDVRARVARLGTTDRVHLAGRVPDPRPWLHAADALALPSAYEANALVVLEALACGVPVVATPVGYAPDVVEDGVTGWLVDRSVEGVRRGLAAVAALDDDTRRTASHACRSTAERHGWDAVARRYLELATALATPRSEPRP</sequence>
<evidence type="ECO:0000313" key="4">
    <source>
        <dbReference type="Proteomes" id="UP000035265"/>
    </source>
</evidence>
<evidence type="ECO:0000256" key="1">
    <source>
        <dbReference type="ARBA" id="ARBA00022679"/>
    </source>
</evidence>
<dbReference type="AlphaFoldDB" id="A0A0H2KMC2"/>
<dbReference type="PANTHER" id="PTHR12526:SF636">
    <property type="entry name" value="BLL3647 PROTEIN"/>
    <property type="match status" value="1"/>
</dbReference>
<keyword evidence="4" id="KW-1185">Reference proteome</keyword>
<dbReference type="GO" id="GO:0016757">
    <property type="term" value="F:glycosyltransferase activity"/>
    <property type="evidence" value="ECO:0007669"/>
    <property type="project" value="TreeGrafter"/>
</dbReference>
<dbReference type="SUPFAM" id="SSF53756">
    <property type="entry name" value="UDP-Glycosyltransferase/glycogen phosphorylase"/>
    <property type="match status" value="1"/>
</dbReference>
<dbReference type="InterPro" id="IPR001296">
    <property type="entry name" value="Glyco_trans_1"/>
</dbReference>
<protein>
    <recommendedName>
        <fullName evidence="2">Glycosyl transferase family 1 domain-containing protein</fullName>
    </recommendedName>
</protein>
<proteinExistence type="predicted"/>
<evidence type="ECO:0000259" key="2">
    <source>
        <dbReference type="Pfam" id="PF00534"/>
    </source>
</evidence>
<dbReference type="Proteomes" id="UP000035265">
    <property type="component" value="Unassembled WGS sequence"/>
</dbReference>
<dbReference type="PANTHER" id="PTHR12526">
    <property type="entry name" value="GLYCOSYLTRANSFERASE"/>
    <property type="match status" value="1"/>
</dbReference>
<reference evidence="3 4" key="1">
    <citation type="submission" date="2014-05" db="EMBL/GenBank/DDBJ databases">
        <title>Cellulosimicrobium funkei U11 genome.</title>
        <authorList>
            <person name="Hu C."/>
            <person name="Gong Y."/>
            <person name="Wan W."/>
            <person name="Jiang M."/>
        </authorList>
    </citation>
    <scope>NUCLEOTIDE SEQUENCE [LARGE SCALE GENOMIC DNA]</scope>
    <source>
        <strain evidence="3 4">U11</strain>
    </source>
</reference>
<dbReference type="Gene3D" id="3.40.50.2000">
    <property type="entry name" value="Glycogen Phosphorylase B"/>
    <property type="match status" value="2"/>
</dbReference>
<accession>A0A0H2KMC2</accession>
<organism evidence="3 4">
    <name type="scientific">Cellulosimicrobium funkei</name>
    <dbReference type="NCBI Taxonomy" id="264251"/>
    <lineage>
        <taxon>Bacteria</taxon>
        <taxon>Bacillati</taxon>
        <taxon>Actinomycetota</taxon>
        <taxon>Actinomycetes</taxon>
        <taxon>Micrococcales</taxon>
        <taxon>Promicromonosporaceae</taxon>
        <taxon>Cellulosimicrobium</taxon>
    </lineage>
</organism>
<dbReference type="Pfam" id="PF00534">
    <property type="entry name" value="Glycos_transf_1"/>
    <property type="match status" value="1"/>
</dbReference>
<comment type="caution">
    <text evidence="3">The sequence shown here is derived from an EMBL/GenBank/DDBJ whole genome shotgun (WGS) entry which is preliminary data.</text>
</comment>
<dbReference type="EMBL" id="JNBQ01000051">
    <property type="protein sequence ID" value="KLN32994.1"/>
    <property type="molecule type" value="Genomic_DNA"/>
</dbReference>
<keyword evidence="1" id="KW-0808">Transferase</keyword>
<evidence type="ECO:0000313" key="3">
    <source>
        <dbReference type="EMBL" id="KLN32994.1"/>
    </source>
</evidence>
<dbReference type="STRING" id="264251.FB00_19985"/>
<dbReference type="CDD" id="cd03801">
    <property type="entry name" value="GT4_PimA-like"/>
    <property type="match status" value="1"/>
</dbReference>
<gene>
    <name evidence="3" type="ORF">FB00_19985</name>
</gene>
<dbReference type="PATRIC" id="fig|264251.5.peg.4049"/>
<feature type="domain" description="Glycosyl transferase family 1" evidence="2">
    <location>
        <begin position="203"/>
        <end position="342"/>
    </location>
</feature>
<name>A0A0H2KMC2_9MICO</name>